<reference evidence="3 4" key="1">
    <citation type="journal article" date="2009" name="Genome Biol.">
        <title>Community-wide analysis of microbial genome sequence signatures.</title>
        <authorList>
            <person name="Dick G.J."/>
            <person name="Andersson A.F."/>
            <person name="Baker B.J."/>
            <person name="Simmons S.L."/>
            <person name="Thomas B.C."/>
            <person name="Yelton A.P."/>
            <person name="Banfield J.F."/>
        </authorList>
    </citation>
    <scope>NUCLEOTIDE SEQUENCE [LARGE SCALE GENOMIC DNA]</scope>
    <source>
        <strain evidence="3">ARMAN-2</strain>
    </source>
</reference>
<dbReference type="InterPro" id="IPR029001">
    <property type="entry name" value="ITPase-like_fam"/>
</dbReference>
<dbReference type="GO" id="GO:0005737">
    <property type="term" value="C:cytoplasm"/>
    <property type="evidence" value="ECO:0007669"/>
    <property type="project" value="TreeGrafter"/>
</dbReference>
<evidence type="ECO:0000256" key="1">
    <source>
        <dbReference type="ARBA" id="ARBA00008023"/>
    </source>
</evidence>
<dbReference type="Gene3D" id="3.90.950.10">
    <property type="match status" value="1"/>
</dbReference>
<keyword evidence="4" id="KW-1185">Reference proteome</keyword>
<evidence type="ECO:0000256" key="2">
    <source>
        <dbReference type="ARBA" id="ARBA00022801"/>
    </source>
</evidence>
<protein>
    <submittedName>
        <fullName evidence="3">Ham1 family protein</fullName>
    </submittedName>
</protein>
<dbReference type="PANTHER" id="PTHR11067:SF9">
    <property type="entry name" value="INOSINE TRIPHOSPHATE PYROPHOSPHATASE"/>
    <property type="match status" value="1"/>
</dbReference>
<dbReference type="GO" id="GO:0047429">
    <property type="term" value="F:nucleoside triphosphate diphosphatase activity"/>
    <property type="evidence" value="ECO:0007669"/>
    <property type="project" value="InterPro"/>
</dbReference>
<evidence type="ECO:0000313" key="4">
    <source>
        <dbReference type="Proteomes" id="UP000332487"/>
    </source>
</evidence>
<dbReference type="Pfam" id="PF01725">
    <property type="entry name" value="Ham1p_like"/>
    <property type="match status" value="1"/>
</dbReference>
<sequence length="195" mass="21877">MKIFFITSNASKVQLANERLNRYEIEVVQHKADLIEPQVFDVEAVAAEKAKQLLGIVKTPFVVEDSGMYIERLRGFPGALMKPVLDTIGDSGLIKLMSGETNRNALVKSALAYCNPEKNLIKTFTGNFKGSISESLRGDATRGWMVARIFVPAGETKTLAEMDDAEWQRHLDDSRKDDHYEKLGKWLKSNSQDLV</sequence>
<dbReference type="SUPFAM" id="SSF52972">
    <property type="entry name" value="ITPase-like"/>
    <property type="match status" value="1"/>
</dbReference>
<reference evidence="3 4" key="2">
    <citation type="journal article" date="2010" name="Proc. Natl. Acad. Sci. U.S.A.">
        <title>Enigmatic, ultrasmall, uncultivated Archaea.</title>
        <authorList>
            <person name="Baker B.J."/>
            <person name="Comolli L.R."/>
            <person name="Dick G.J."/>
            <person name="Hauser L.J."/>
            <person name="Hyatt D."/>
            <person name="Dill B.D."/>
            <person name="Land M.L."/>
            <person name="Verberkmoes N.C."/>
            <person name="Hettich R.L."/>
            <person name="Banfield J.F."/>
        </authorList>
    </citation>
    <scope>NUCLEOTIDE SEQUENCE [LARGE SCALE GENOMIC DNA]</scope>
    <source>
        <strain evidence="3">ARMAN-2</strain>
    </source>
</reference>
<evidence type="ECO:0000313" key="3">
    <source>
        <dbReference type="EMBL" id="EET90366.1"/>
    </source>
</evidence>
<proteinExistence type="inferred from homology"/>
<dbReference type="AlphaFoldDB" id="C7DGL9"/>
<accession>C7DGL9</accession>
<dbReference type="Proteomes" id="UP000332487">
    <property type="component" value="Unassembled WGS sequence"/>
</dbReference>
<dbReference type="EMBL" id="GG697238">
    <property type="protein sequence ID" value="EET90366.1"/>
    <property type="molecule type" value="Genomic_DNA"/>
</dbReference>
<gene>
    <name evidence="3" type="ORF">UNLARM2_0220</name>
</gene>
<organism evidence="3 4">
    <name type="scientific">Candidatus Micrarchaeum acidiphilum ARMAN-2</name>
    <dbReference type="NCBI Taxonomy" id="425595"/>
    <lineage>
        <taxon>Archaea</taxon>
        <taxon>Candidatus Micrarchaeota</taxon>
        <taxon>Candidatus Micrarchaeia</taxon>
        <taxon>Candidatus Micrarchaeales</taxon>
        <taxon>Candidatus Micrarchaeaceae</taxon>
        <taxon>Candidatus Micrarchaeum</taxon>
    </lineage>
</organism>
<dbReference type="InterPro" id="IPR002637">
    <property type="entry name" value="RdgB/HAM1"/>
</dbReference>
<comment type="similarity">
    <text evidence="1">Belongs to the HAM1 NTPase family.</text>
</comment>
<keyword evidence="2" id="KW-0378">Hydrolase</keyword>
<dbReference type="PANTHER" id="PTHR11067">
    <property type="entry name" value="INOSINE TRIPHOSPHATE PYROPHOSPHATASE/HAM1 PROTEIN"/>
    <property type="match status" value="1"/>
</dbReference>
<dbReference type="GO" id="GO:0009143">
    <property type="term" value="P:nucleoside triphosphate catabolic process"/>
    <property type="evidence" value="ECO:0007669"/>
    <property type="project" value="InterPro"/>
</dbReference>
<name>C7DGL9_MICA2</name>